<feature type="coiled-coil region" evidence="1">
    <location>
        <begin position="140"/>
        <end position="167"/>
    </location>
</feature>
<accession>A0A3B0Z5G1</accession>
<dbReference type="SUPFAM" id="SSF46689">
    <property type="entry name" value="Homeodomain-like"/>
    <property type="match status" value="1"/>
</dbReference>
<name>A0A3B0Z5G1_9ZZZZ</name>
<organism evidence="2">
    <name type="scientific">hydrothermal vent metagenome</name>
    <dbReference type="NCBI Taxonomy" id="652676"/>
    <lineage>
        <taxon>unclassified sequences</taxon>
        <taxon>metagenomes</taxon>
        <taxon>ecological metagenomes</taxon>
    </lineage>
</organism>
<protein>
    <submittedName>
        <fullName evidence="2">Transposase</fullName>
    </submittedName>
</protein>
<dbReference type="GO" id="GO:0003677">
    <property type="term" value="F:DNA binding"/>
    <property type="evidence" value="ECO:0007669"/>
    <property type="project" value="InterPro"/>
</dbReference>
<dbReference type="AlphaFoldDB" id="A0A3B0Z5G1"/>
<dbReference type="GO" id="GO:0006313">
    <property type="term" value="P:DNA transposition"/>
    <property type="evidence" value="ECO:0007669"/>
    <property type="project" value="InterPro"/>
</dbReference>
<evidence type="ECO:0000313" key="2">
    <source>
        <dbReference type="EMBL" id="VAW86761.1"/>
    </source>
</evidence>
<dbReference type="GO" id="GO:0004803">
    <property type="term" value="F:transposase activity"/>
    <property type="evidence" value="ECO:0007669"/>
    <property type="project" value="InterPro"/>
</dbReference>
<dbReference type="EMBL" id="UOFQ01000052">
    <property type="protein sequence ID" value="VAW86761.1"/>
    <property type="molecule type" value="Genomic_DNA"/>
</dbReference>
<keyword evidence="1" id="KW-0175">Coiled coil</keyword>
<sequence>MSGELICKYNPQGAESEYKMPRYTEEFKEQIVRKMMPPNAMSVAELNREIGVSGATLYNWRNKYRKEGKAVPADPSNPERWSGENKLAVLIETAALNEQELSEYCRSKGLYVEQIVRWKEAAIAGNESGERLTKAERQVLKKERSKSRRLEKELNRKEKALAEIAALLVLKKKAQAVWGEEEDA</sequence>
<dbReference type="Gene3D" id="1.10.10.60">
    <property type="entry name" value="Homeodomain-like"/>
    <property type="match status" value="1"/>
</dbReference>
<gene>
    <name evidence="2" type="ORF">MNBD_GAMMA17-1937</name>
</gene>
<proteinExistence type="predicted"/>
<evidence type="ECO:0000256" key="1">
    <source>
        <dbReference type="SAM" id="Coils"/>
    </source>
</evidence>
<dbReference type="InterPro" id="IPR002514">
    <property type="entry name" value="Transposase_8"/>
</dbReference>
<reference evidence="2" key="1">
    <citation type="submission" date="2018-06" db="EMBL/GenBank/DDBJ databases">
        <authorList>
            <person name="Zhirakovskaya E."/>
        </authorList>
    </citation>
    <scope>NUCLEOTIDE SEQUENCE</scope>
</reference>
<dbReference type="Pfam" id="PF01527">
    <property type="entry name" value="HTH_Tnp_1"/>
    <property type="match status" value="1"/>
</dbReference>
<dbReference type="InterPro" id="IPR009057">
    <property type="entry name" value="Homeodomain-like_sf"/>
</dbReference>